<gene>
    <name evidence="1" type="ORF">IE53DRAFT_373620</name>
</gene>
<evidence type="ECO:0000313" key="1">
    <source>
        <dbReference type="EMBL" id="PWN52326.1"/>
    </source>
</evidence>
<organism evidence="1 2">
    <name type="scientific">Violaceomyces palustris</name>
    <dbReference type="NCBI Taxonomy" id="1673888"/>
    <lineage>
        <taxon>Eukaryota</taxon>
        <taxon>Fungi</taxon>
        <taxon>Dikarya</taxon>
        <taxon>Basidiomycota</taxon>
        <taxon>Ustilaginomycotina</taxon>
        <taxon>Ustilaginomycetes</taxon>
        <taxon>Violaceomycetales</taxon>
        <taxon>Violaceomycetaceae</taxon>
        <taxon>Violaceomyces</taxon>
    </lineage>
</organism>
<reference evidence="1 2" key="1">
    <citation type="journal article" date="2018" name="Mol. Biol. Evol.">
        <title>Broad Genomic Sampling Reveals a Smut Pathogenic Ancestry of the Fungal Clade Ustilaginomycotina.</title>
        <authorList>
            <person name="Kijpornyongpan T."/>
            <person name="Mondo S.J."/>
            <person name="Barry K."/>
            <person name="Sandor L."/>
            <person name="Lee J."/>
            <person name="Lipzen A."/>
            <person name="Pangilinan J."/>
            <person name="LaButti K."/>
            <person name="Hainaut M."/>
            <person name="Henrissat B."/>
            <person name="Grigoriev I.V."/>
            <person name="Spatafora J.W."/>
            <person name="Aime M.C."/>
        </authorList>
    </citation>
    <scope>NUCLEOTIDE SEQUENCE [LARGE SCALE GENOMIC DNA]</scope>
    <source>
        <strain evidence="1 2">SA 807</strain>
    </source>
</reference>
<keyword evidence="2" id="KW-1185">Reference proteome</keyword>
<dbReference type="Proteomes" id="UP000245626">
    <property type="component" value="Unassembled WGS sequence"/>
</dbReference>
<evidence type="ECO:0000313" key="2">
    <source>
        <dbReference type="Proteomes" id="UP000245626"/>
    </source>
</evidence>
<proteinExistence type="predicted"/>
<name>A0ACD0P2S5_9BASI</name>
<sequence>MRAVVASESPVWISSFIEFGGYSAMLARLEELLGMEWREEQHDDQLLHELLRCFVALATTEIGKGALQSRAPSPFKELVELLFSEKKPGDLSTRKLMVDLLAILFELELPDKAGVTLQRDTSITKPSQFKTSSCSRIAKAAGINSAPSLLVTLLHNPRDPSVEAVVDFITASHTPRPFKTYLLELSGVCRDYFWIFCHSQNRFWRLEDVDQEKVSGPKVPGGMTGGVEFEAMGYLTSHMKLINMIGHSLLESMAAYEFHANLFASGIERILQTLRRSSQHYYSPMHLELSRYLSLAHHSKYLLPADLLVWLAPAIGAT</sequence>
<accession>A0ACD0P2S5</accession>
<dbReference type="EMBL" id="KZ819783">
    <property type="protein sequence ID" value="PWN52326.1"/>
    <property type="molecule type" value="Genomic_DNA"/>
</dbReference>
<protein>
    <submittedName>
        <fullName evidence="1">Uncharacterized protein</fullName>
    </submittedName>
</protein>